<feature type="transmembrane region" description="Helical" evidence="9">
    <location>
        <begin position="42"/>
        <end position="62"/>
    </location>
</feature>
<keyword evidence="4 9" id="KW-0812">Transmembrane</keyword>
<proteinExistence type="inferred from homology"/>
<feature type="transmembrane region" description="Helical" evidence="9">
    <location>
        <begin position="12"/>
        <end position="36"/>
    </location>
</feature>
<evidence type="ECO:0000256" key="3">
    <source>
        <dbReference type="ARBA" id="ARBA00022475"/>
    </source>
</evidence>
<reference evidence="10 11" key="1">
    <citation type="submission" date="2023-12" db="EMBL/GenBank/DDBJ databases">
        <title>Genome sequencing and assembly of bacterial species from a model synthetic community.</title>
        <authorList>
            <person name="Hogle S.L."/>
        </authorList>
    </citation>
    <scope>NUCLEOTIDE SEQUENCE [LARGE SCALE GENOMIC DNA]</scope>
    <source>
        <strain evidence="10 11">HAMBI_3031</strain>
    </source>
</reference>
<protein>
    <submittedName>
        <fullName evidence="10">Bestrophin family ion channel</fullName>
    </submittedName>
</protein>
<dbReference type="InterPro" id="IPR044669">
    <property type="entry name" value="YneE/VCCN1/2-like"/>
</dbReference>
<keyword evidence="2" id="KW-0813">Transport</keyword>
<accession>A0ABZ0WC13</accession>
<dbReference type="RefSeq" id="WP_114789539.1">
    <property type="nucleotide sequence ID" value="NZ_CP139960.1"/>
</dbReference>
<dbReference type="PANTHER" id="PTHR33281:SF19">
    <property type="entry name" value="VOLTAGE-DEPENDENT ANION CHANNEL-FORMING PROTEIN YNEE"/>
    <property type="match status" value="1"/>
</dbReference>
<evidence type="ECO:0000256" key="4">
    <source>
        <dbReference type="ARBA" id="ARBA00022692"/>
    </source>
</evidence>
<evidence type="ECO:0000256" key="8">
    <source>
        <dbReference type="ARBA" id="ARBA00034708"/>
    </source>
</evidence>
<evidence type="ECO:0000256" key="9">
    <source>
        <dbReference type="SAM" id="Phobius"/>
    </source>
</evidence>
<evidence type="ECO:0000256" key="5">
    <source>
        <dbReference type="ARBA" id="ARBA00022989"/>
    </source>
</evidence>
<evidence type="ECO:0000256" key="6">
    <source>
        <dbReference type="ARBA" id="ARBA00023065"/>
    </source>
</evidence>
<keyword evidence="6" id="KW-0406">Ion transport</keyword>
<keyword evidence="5 9" id="KW-1133">Transmembrane helix</keyword>
<evidence type="ECO:0000313" key="10">
    <source>
        <dbReference type="EMBL" id="WQD40154.1"/>
    </source>
</evidence>
<keyword evidence="3" id="KW-1003">Cell membrane</keyword>
<keyword evidence="11" id="KW-1185">Reference proteome</keyword>
<gene>
    <name evidence="10" type="ORF">U0035_08360</name>
</gene>
<comment type="similarity">
    <text evidence="8">Belongs to the anion channel-forming bestrophin (TC 1.A.46) family.</text>
</comment>
<name>A0ABZ0WC13_9BACT</name>
<keyword evidence="7 9" id="KW-0472">Membrane</keyword>
<feature type="transmembrane region" description="Helical" evidence="9">
    <location>
        <begin position="227"/>
        <end position="251"/>
    </location>
</feature>
<evidence type="ECO:0000256" key="7">
    <source>
        <dbReference type="ARBA" id="ARBA00023136"/>
    </source>
</evidence>
<sequence length="327" mass="38225">MYTTRFIQLKYLVPNTVYTIFIPMVSSLLVYILYVVLGYHNIAIPLLPVTLIGTAVSFYVGFKNNSSYDRMWEARRIWGGITNSSRMWGTMVLQLTNDKETSKKLIRRHIAWCNMLRLQLRRNKVWSETYYQRYTSPLQRNDEDSFEQKADRILTKYLTPEDYAQVKKKGNIASYLLNMQNADLKALKENDVIDAMEYMTMCNIIQELYNNQGGCERIKNYPFPRQYAVFSRLFVDVFMFILPFGLISQIIELTPTVPWLIFPVCLVVAWIFNSMEQVGDFSENPFENAVTDVPMSAMCRSIAVDLQEMMDEQDVQERLKPINGILM</sequence>
<evidence type="ECO:0000256" key="2">
    <source>
        <dbReference type="ARBA" id="ARBA00022448"/>
    </source>
</evidence>
<feature type="transmembrane region" description="Helical" evidence="9">
    <location>
        <begin position="257"/>
        <end position="275"/>
    </location>
</feature>
<dbReference type="Proteomes" id="UP001325680">
    <property type="component" value="Chromosome"/>
</dbReference>
<evidence type="ECO:0000256" key="1">
    <source>
        <dbReference type="ARBA" id="ARBA00004651"/>
    </source>
</evidence>
<dbReference type="Pfam" id="PF25539">
    <property type="entry name" value="Bestrophin_2"/>
    <property type="match status" value="1"/>
</dbReference>
<evidence type="ECO:0000313" key="11">
    <source>
        <dbReference type="Proteomes" id="UP001325680"/>
    </source>
</evidence>
<organism evidence="10 11">
    <name type="scientific">Niabella yanshanensis</name>
    <dbReference type="NCBI Taxonomy" id="577386"/>
    <lineage>
        <taxon>Bacteria</taxon>
        <taxon>Pseudomonadati</taxon>
        <taxon>Bacteroidota</taxon>
        <taxon>Chitinophagia</taxon>
        <taxon>Chitinophagales</taxon>
        <taxon>Chitinophagaceae</taxon>
        <taxon>Niabella</taxon>
    </lineage>
</organism>
<dbReference type="EMBL" id="CP139960">
    <property type="protein sequence ID" value="WQD40154.1"/>
    <property type="molecule type" value="Genomic_DNA"/>
</dbReference>
<dbReference type="PANTHER" id="PTHR33281">
    <property type="entry name" value="UPF0187 PROTEIN YNEE"/>
    <property type="match status" value="1"/>
</dbReference>
<comment type="subcellular location">
    <subcellularLocation>
        <location evidence="1">Cell membrane</location>
        <topology evidence="1">Multi-pass membrane protein</topology>
    </subcellularLocation>
</comment>